<proteinExistence type="predicted"/>
<feature type="compositionally biased region" description="Basic and acidic residues" evidence="1">
    <location>
        <begin position="660"/>
        <end position="675"/>
    </location>
</feature>
<dbReference type="AlphaFoldDB" id="A0A146K951"/>
<evidence type="ECO:0000256" key="1">
    <source>
        <dbReference type="SAM" id="MobiDB-lite"/>
    </source>
</evidence>
<feature type="region of interest" description="Disordered" evidence="1">
    <location>
        <begin position="660"/>
        <end position="696"/>
    </location>
</feature>
<dbReference type="EMBL" id="GDID01003266">
    <property type="protein sequence ID" value="JAP93340.1"/>
    <property type="molecule type" value="Transcribed_RNA"/>
</dbReference>
<organism evidence="2">
    <name type="scientific">Trepomonas sp. PC1</name>
    <dbReference type="NCBI Taxonomy" id="1076344"/>
    <lineage>
        <taxon>Eukaryota</taxon>
        <taxon>Metamonada</taxon>
        <taxon>Diplomonadida</taxon>
        <taxon>Hexamitidae</taxon>
        <taxon>Hexamitinae</taxon>
        <taxon>Trepomonas</taxon>
    </lineage>
</organism>
<feature type="compositionally biased region" description="Basic and acidic residues" evidence="1">
    <location>
        <begin position="686"/>
        <end position="695"/>
    </location>
</feature>
<reference evidence="2" key="1">
    <citation type="submission" date="2015-07" db="EMBL/GenBank/DDBJ databases">
        <title>Adaptation to a free-living lifestyle via gene acquisitions in the diplomonad Trepomonas sp. PC1.</title>
        <authorList>
            <person name="Xu F."/>
            <person name="Jerlstrom-Hultqvist J."/>
            <person name="Kolisko M."/>
            <person name="Simpson A.G.B."/>
            <person name="Roger A.J."/>
            <person name="Svard S.G."/>
            <person name="Andersson J.O."/>
        </authorList>
    </citation>
    <scope>NUCLEOTIDE SEQUENCE</scope>
    <source>
        <strain evidence="2">PC1</strain>
    </source>
</reference>
<sequence>MLDIDEDHRKQLEENIKDFDADDIQLPPINEQAIRQLMRKIENGESIEIFQPMKIGAYRKDIVAQVMKHKYSSSQELFQLLEKLTFCEEKFAQILIDQSIQQIEFFSDYFLKAPKNEIENIVEWRLNHIIFIYNMRIFGFDEKSKVMFAAALSYFKELNAMAKAFEQVSLTQFTLESIKEQFKFDMVGYFKTAPQIISILLDMLFGIESGTGMLCDLTRDEVFQIIQGAPFTKQFTKKDPTLFVKQFWPEIKQVATNMFRSFQTFNGAVQSQTKQLKRAQEAEKKLIKDLVKHTSFMVQSINALLQSLEFTKKLQSNAVLSSTEEMSMVDIFVDAGNSVMVELPSQRYHVYQFGEESIPLFSCNASQVELDFEYPEEFYKTQKEQLTKLKINLVLDKLQNVNVEHFWSFFNKCESTDDVEYLASVLYNQTKDLEDLQQNLSTQIGKPWFANNLKPTQLLTHFIACMYYNGVELQMKEKDEDEGDDICVACTMQKDISLKEITPLCWMIRELLFYRLISTQHVMTLMLGLAKAIQSQNIKDSSFEPNSRFYKYCTYFTTLCSCTNDYIVLFDEYFFDKVSAEFEKTISFLKNVHCKNDDQKQFILNIKNLTESVFQDLVGENKKICQQRIDHQKHIEKLEKERLRAEYLKRLKEKNPKLYRREIDKDKQMKEKADEEEKELQKKKKEKEEKQKADEQPTITQFIDKLQEAVLEDCKYDEAKNAAITYLNSMRAYDKKKADFYKMEQEKASEEEKMRYQKVTSFDSKKTDKKVFQQVLDVFQRGINFQNIPQMAKFYTALREDLQAGMVLKRADFDYENTIIKSAKTDQKTILVKLVFWQAKLITDDQISNMCYGMIKELKFKQVIPDSDIKQVFMEYKKCVAITDGHISRFLLESGMKLKDQKIIFFGFMTYAGLDDYDSTQMIQPIAEAQTLVDLNQLVQNQEGEFNYEETKVNKVIQIDDAEIDQLLSL</sequence>
<protein>
    <submittedName>
        <fullName evidence="2">Uncharacterized protein</fullName>
    </submittedName>
</protein>
<name>A0A146K951_9EUKA</name>
<gene>
    <name evidence="2" type="ORF">TPC1_14419</name>
</gene>
<accession>A0A146K951</accession>
<evidence type="ECO:0000313" key="2">
    <source>
        <dbReference type="EMBL" id="JAP93340.1"/>
    </source>
</evidence>